<dbReference type="InterPro" id="IPR002528">
    <property type="entry name" value="MATE_fam"/>
</dbReference>
<dbReference type="EMBL" id="JBHUOK010000002">
    <property type="protein sequence ID" value="MFD2788297.1"/>
    <property type="molecule type" value="Genomic_DNA"/>
</dbReference>
<dbReference type="Pfam" id="PF01554">
    <property type="entry name" value="MatE"/>
    <property type="match status" value="2"/>
</dbReference>
<sequence length="470" mass="50920">MAKVSAEQLGNEPIGKLLIKQAVPASIGILVMSLNVLVDSIFVGNWIGSIAIAAINVVLPVSFFIGALGMAIGIGGSSIISRALGANNQPKALKTFGNQIALTLLVTVAMVLLGLYYTDSLIPAFGGKGDIFELAKIYYTIVLYGVPFLALCMMGNTVIRAEGKPKFAMNAMIIPSVGNLLMDYLFIYVFDWGMAGAAWATTIGYFLCFAYVVYFFLSQNSELKINWSHLRFSRLILKEIGALGFVTLARQAVVSLIYLLMNNILFNLGGEAMVAVYAIIGRMLMFALFPVFGVTQGFLPIAGFNYGAGKYQRVRESINTAIKYAAILATTVFIGLMIFPAEIAGLFLSSRPDMSAKELAMNAFVLEHTPSAMRMVFAATPIIALQLIGAAYFQAIGKAVPALLLTLSRQGFFFIPLILILPNYLGEIGVWISFPIADVLATLVTGYFLRKEVRKGLMEGNDSDGIHNHE</sequence>
<feature type="transmembrane region" description="Helical" evidence="10">
    <location>
        <begin position="171"/>
        <end position="190"/>
    </location>
</feature>
<dbReference type="InterPro" id="IPR048279">
    <property type="entry name" value="MdtK-like"/>
</dbReference>
<name>A0ABW5V9H7_9FLAO</name>
<proteinExistence type="inferred from homology"/>
<dbReference type="InterPro" id="IPR051327">
    <property type="entry name" value="MATE_MepA_subfamily"/>
</dbReference>
<keyword evidence="12" id="KW-1185">Reference proteome</keyword>
<keyword evidence="4" id="KW-0813">Transport</keyword>
<feature type="transmembrane region" description="Helical" evidence="10">
    <location>
        <begin position="21"/>
        <end position="44"/>
    </location>
</feature>
<dbReference type="InterPro" id="IPR045070">
    <property type="entry name" value="MATE_MepA-like"/>
</dbReference>
<feature type="transmembrane region" description="Helical" evidence="10">
    <location>
        <begin position="428"/>
        <end position="449"/>
    </location>
</feature>
<dbReference type="PIRSF" id="PIRSF006603">
    <property type="entry name" value="DinF"/>
    <property type="match status" value="1"/>
</dbReference>
<keyword evidence="6 10" id="KW-0812">Transmembrane</keyword>
<evidence type="ECO:0000256" key="5">
    <source>
        <dbReference type="ARBA" id="ARBA00022475"/>
    </source>
</evidence>
<evidence type="ECO:0000256" key="3">
    <source>
        <dbReference type="ARBA" id="ARBA00022106"/>
    </source>
</evidence>
<dbReference type="NCBIfam" id="TIGR00797">
    <property type="entry name" value="matE"/>
    <property type="match status" value="1"/>
</dbReference>
<feature type="transmembrane region" description="Helical" evidence="10">
    <location>
        <begin position="400"/>
        <end position="422"/>
    </location>
</feature>
<evidence type="ECO:0000313" key="12">
    <source>
        <dbReference type="Proteomes" id="UP001597532"/>
    </source>
</evidence>
<evidence type="ECO:0000313" key="11">
    <source>
        <dbReference type="EMBL" id="MFD2788297.1"/>
    </source>
</evidence>
<organism evidence="11 12">
    <name type="scientific">Arenibacter antarcticus</name>
    <dbReference type="NCBI Taxonomy" id="2040469"/>
    <lineage>
        <taxon>Bacteria</taxon>
        <taxon>Pseudomonadati</taxon>
        <taxon>Bacteroidota</taxon>
        <taxon>Flavobacteriia</taxon>
        <taxon>Flavobacteriales</taxon>
        <taxon>Flavobacteriaceae</taxon>
        <taxon>Arenibacter</taxon>
    </lineage>
</organism>
<evidence type="ECO:0000256" key="8">
    <source>
        <dbReference type="ARBA" id="ARBA00023136"/>
    </source>
</evidence>
<dbReference type="PANTHER" id="PTHR43823:SF3">
    <property type="entry name" value="MULTIDRUG EXPORT PROTEIN MEPA"/>
    <property type="match status" value="1"/>
</dbReference>
<dbReference type="Proteomes" id="UP001597532">
    <property type="component" value="Unassembled WGS sequence"/>
</dbReference>
<comment type="caution">
    <text evidence="11">The sequence shown here is derived from an EMBL/GenBank/DDBJ whole genome shotgun (WGS) entry which is preliminary data.</text>
</comment>
<feature type="transmembrane region" description="Helical" evidence="10">
    <location>
        <begin position="96"/>
        <end position="117"/>
    </location>
</feature>
<comment type="subcellular location">
    <subcellularLocation>
        <location evidence="1">Cell membrane</location>
        <topology evidence="1">Multi-pass membrane protein</topology>
    </subcellularLocation>
</comment>
<feature type="transmembrane region" description="Helical" evidence="10">
    <location>
        <begin position="137"/>
        <end position="159"/>
    </location>
</feature>
<keyword evidence="8 10" id="KW-0472">Membrane</keyword>
<comment type="similarity">
    <text evidence="2">Belongs to the multi antimicrobial extrusion (MATE) (TC 2.A.66.1) family. MepA subfamily.</text>
</comment>
<evidence type="ECO:0000256" key="9">
    <source>
        <dbReference type="ARBA" id="ARBA00023251"/>
    </source>
</evidence>
<feature type="transmembrane region" description="Helical" evidence="10">
    <location>
        <begin position="372"/>
        <end position="393"/>
    </location>
</feature>
<evidence type="ECO:0000256" key="10">
    <source>
        <dbReference type="SAM" id="Phobius"/>
    </source>
</evidence>
<evidence type="ECO:0000256" key="7">
    <source>
        <dbReference type="ARBA" id="ARBA00022989"/>
    </source>
</evidence>
<evidence type="ECO:0000256" key="4">
    <source>
        <dbReference type="ARBA" id="ARBA00022448"/>
    </source>
</evidence>
<dbReference type="CDD" id="cd13143">
    <property type="entry name" value="MATE_MepA_like"/>
    <property type="match status" value="1"/>
</dbReference>
<feature type="transmembrane region" description="Helical" evidence="10">
    <location>
        <begin position="50"/>
        <end position="75"/>
    </location>
</feature>
<feature type="transmembrane region" description="Helical" evidence="10">
    <location>
        <begin position="273"/>
        <end position="303"/>
    </location>
</feature>
<dbReference type="RefSeq" id="WP_251807576.1">
    <property type="nucleotide sequence ID" value="NZ_CP166679.1"/>
</dbReference>
<protein>
    <recommendedName>
        <fullName evidence="3">Multidrug export protein MepA</fullName>
    </recommendedName>
</protein>
<evidence type="ECO:0000256" key="1">
    <source>
        <dbReference type="ARBA" id="ARBA00004651"/>
    </source>
</evidence>
<keyword evidence="9" id="KW-0046">Antibiotic resistance</keyword>
<evidence type="ECO:0000256" key="6">
    <source>
        <dbReference type="ARBA" id="ARBA00022692"/>
    </source>
</evidence>
<gene>
    <name evidence="11" type="ORF">ACFS1K_00825</name>
</gene>
<feature type="transmembrane region" description="Helical" evidence="10">
    <location>
        <begin position="324"/>
        <end position="348"/>
    </location>
</feature>
<reference evidence="12" key="1">
    <citation type="journal article" date="2019" name="Int. J. Syst. Evol. Microbiol.">
        <title>The Global Catalogue of Microorganisms (GCM) 10K type strain sequencing project: providing services to taxonomists for standard genome sequencing and annotation.</title>
        <authorList>
            <consortium name="The Broad Institute Genomics Platform"/>
            <consortium name="The Broad Institute Genome Sequencing Center for Infectious Disease"/>
            <person name="Wu L."/>
            <person name="Ma J."/>
        </authorList>
    </citation>
    <scope>NUCLEOTIDE SEQUENCE [LARGE SCALE GENOMIC DNA]</scope>
    <source>
        <strain evidence="12">KCTC 52924</strain>
    </source>
</reference>
<keyword evidence="5" id="KW-1003">Cell membrane</keyword>
<keyword evidence="7 10" id="KW-1133">Transmembrane helix</keyword>
<evidence type="ECO:0000256" key="2">
    <source>
        <dbReference type="ARBA" id="ARBA00008417"/>
    </source>
</evidence>
<feature type="transmembrane region" description="Helical" evidence="10">
    <location>
        <begin position="196"/>
        <end position="217"/>
    </location>
</feature>
<accession>A0ABW5V9H7</accession>
<dbReference type="PANTHER" id="PTHR43823">
    <property type="entry name" value="SPORULATION PROTEIN YKVU"/>
    <property type="match status" value="1"/>
</dbReference>